<dbReference type="Pfam" id="PF01618">
    <property type="entry name" value="MotA_ExbB"/>
    <property type="match status" value="1"/>
</dbReference>
<dbReference type="PANTHER" id="PTHR30625:SF3">
    <property type="entry name" value="TOL-PAL SYSTEM PROTEIN TOLQ"/>
    <property type="match status" value="1"/>
</dbReference>
<feature type="transmembrane region" description="Helical" evidence="8">
    <location>
        <begin position="20"/>
        <end position="41"/>
    </location>
</feature>
<dbReference type="InterPro" id="IPR050790">
    <property type="entry name" value="ExbB/TolQ_transport"/>
</dbReference>
<reference evidence="10 11" key="1">
    <citation type="submission" date="2019-11" db="EMBL/GenBank/DDBJ databases">
        <title>Comparative genomics of hydrocarbon-degrading Desulfosarcina strains.</title>
        <authorList>
            <person name="Watanabe M."/>
            <person name="Kojima H."/>
            <person name="Fukui M."/>
        </authorList>
    </citation>
    <scope>NUCLEOTIDE SEQUENCE [LARGE SCALE GENOMIC DNA]</scope>
    <source>
        <strain evidence="11">oXyS1</strain>
    </source>
</reference>
<comment type="subcellular location">
    <subcellularLocation>
        <location evidence="1">Cell membrane</location>
        <topology evidence="1">Multi-pass membrane protein</topology>
    </subcellularLocation>
    <subcellularLocation>
        <location evidence="6">Membrane</location>
        <topology evidence="6">Multi-pass membrane protein</topology>
    </subcellularLocation>
</comment>
<dbReference type="InterPro" id="IPR002898">
    <property type="entry name" value="MotA_ExbB_proton_chnl"/>
</dbReference>
<evidence type="ECO:0000313" key="11">
    <source>
        <dbReference type="Proteomes" id="UP000422108"/>
    </source>
</evidence>
<evidence type="ECO:0000313" key="10">
    <source>
        <dbReference type="EMBL" id="BBO92488.1"/>
    </source>
</evidence>
<keyword evidence="4 8" id="KW-1133">Transmembrane helix</keyword>
<dbReference type="PANTHER" id="PTHR30625">
    <property type="entry name" value="PROTEIN TOLQ"/>
    <property type="match status" value="1"/>
</dbReference>
<keyword evidence="11" id="KW-1185">Reference proteome</keyword>
<evidence type="ECO:0000259" key="9">
    <source>
        <dbReference type="Pfam" id="PF01618"/>
    </source>
</evidence>
<keyword evidence="10" id="KW-0969">Cilium</keyword>
<name>A0A5K8AIU0_9BACT</name>
<dbReference type="AlphaFoldDB" id="A0A5K8AIU0"/>
<proteinExistence type="inferred from homology"/>
<feature type="region of interest" description="Disordered" evidence="7">
    <location>
        <begin position="222"/>
        <end position="242"/>
    </location>
</feature>
<protein>
    <submittedName>
        <fullName evidence="10">Flagellar motor protein MotA</fullName>
    </submittedName>
</protein>
<keyword evidence="6" id="KW-0813">Transport</keyword>
<keyword evidence="3 8" id="KW-0812">Transmembrane</keyword>
<dbReference type="EMBL" id="AP021879">
    <property type="protein sequence ID" value="BBO92488.1"/>
    <property type="molecule type" value="Genomic_DNA"/>
</dbReference>
<keyword evidence="6" id="KW-0653">Protein transport</keyword>
<dbReference type="GO" id="GO:0005886">
    <property type="term" value="C:plasma membrane"/>
    <property type="evidence" value="ECO:0007669"/>
    <property type="project" value="UniProtKB-SubCell"/>
</dbReference>
<dbReference type="RefSeq" id="WP_155313228.1">
    <property type="nucleotide sequence ID" value="NZ_AP021879.1"/>
</dbReference>
<feature type="transmembrane region" description="Helical" evidence="8">
    <location>
        <begin position="137"/>
        <end position="161"/>
    </location>
</feature>
<evidence type="ECO:0000256" key="7">
    <source>
        <dbReference type="SAM" id="MobiDB-lite"/>
    </source>
</evidence>
<dbReference type="Proteomes" id="UP000422108">
    <property type="component" value="Chromosome"/>
</dbReference>
<organism evidence="10 11">
    <name type="scientific">Desulfosarcina ovata subsp. ovata</name>
    <dbReference type="NCBI Taxonomy" id="2752305"/>
    <lineage>
        <taxon>Bacteria</taxon>
        <taxon>Pseudomonadati</taxon>
        <taxon>Thermodesulfobacteriota</taxon>
        <taxon>Desulfobacteria</taxon>
        <taxon>Desulfobacterales</taxon>
        <taxon>Desulfosarcinaceae</taxon>
        <taxon>Desulfosarcina</taxon>
    </lineage>
</organism>
<dbReference type="GO" id="GO:0017038">
    <property type="term" value="P:protein import"/>
    <property type="evidence" value="ECO:0007669"/>
    <property type="project" value="TreeGrafter"/>
</dbReference>
<evidence type="ECO:0000256" key="1">
    <source>
        <dbReference type="ARBA" id="ARBA00004651"/>
    </source>
</evidence>
<keyword evidence="10" id="KW-0966">Cell projection</keyword>
<evidence type="ECO:0000256" key="2">
    <source>
        <dbReference type="ARBA" id="ARBA00022475"/>
    </source>
</evidence>
<gene>
    <name evidence="10" type="ORF">DSCOOX_56680</name>
</gene>
<feature type="transmembrane region" description="Helical" evidence="8">
    <location>
        <begin position="173"/>
        <end position="196"/>
    </location>
</feature>
<keyword evidence="2" id="KW-1003">Cell membrane</keyword>
<evidence type="ECO:0000256" key="4">
    <source>
        <dbReference type="ARBA" id="ARBA00022989"/>
    </source>
</evidence>
<comment type="similarity">
    <text evidence="6">Belongs to the exbB/tolQ family.</text>
</comment>
<keyword evidence="10" id="KW-0282">Flagellum</keyword>
<evidence type="ECO:0000256" key="6">
    <source>
        <dbReference type="RuleBase" id="RU004057"/>
    </source>
</evidence>
<evidence type="ECO:0000256" key="5">
    <source>
        <dbReference type="ARBA" id="ARBA00023136"/>
    </source>
</evidence>
<accession>A0A5K8AIU0</accession>
<evidence type="ECO:0000256" key="8">
    <source>
        <dbReference type="SAM" id="Phobius"/>
    </source>
</evidence>
<feature type="domain" description="MotA/TolQ/ExbB proton channel" evidence="9">
    <location>
        <begin position="107"/>
        <end position="203"/>
    </location>
</feature>
<keyword evidence="5 8" id="KW-0472">Membrane</keyword>
<sequence length="242" mass="26800">MNILGLMQSAHYLIMNALLYPVMGLLLFLVVAVLFISGNFVSEFVYRRKRHPGGDRHCEKLAGRVSKNILQAQHEAAAEKVKDYLEESIGQSRSMRDFLSDFARLVADGRDNLEIRAEKVLQQYEIRTSEALDKSRVMIRIGPMLGLMGTLIPMGPALLALTKGDLTQMANGLIIAFGTTVSGLTIGVLAYVISVARERWYVQDMRDMEYIVDLTLGNVDRHTQSAGNGQEPGATVLPMSRG</sequence>
<evidence type="ECO:0000256" key="3">
    <source>
        <dbReference type="ARBA" id="ARBA00022692"/>
    </source>
</evidence>